<organism evidence="1">
    <name type="scientific">marine sediment metagenome</name>
    <dbReference type="NCBI Taxonomy" id="412755"/>
    <lineage>
        <taxon>unclassified sequences</taxon>
        <taxon>metagenomes</taxon>
        <taxon>ecological metagenomes</taxon>
    </lineage>
</organism>
<dbReference type="AlphaFoldDB" id="X1LJK2"/>
<name>X1LJK2_9ZZZZ</name>
<gene>
    <name evidence="1" type="ORF">S06H3_00770</name>
</gene>
<comment type="caution">
    <text evidence="1">The sequence shown here is derived from an EMBL/GenBank/DDBJ whole genome shotgun (WGS) entry which is preliminary data.</text>
</comment>
<evidence type="ECO:0000313" key="1">
    <source>
        <dbReference type="EMBL" id="GAH94323.1"/>
    </source>
</evidence>
<protein>
    <submittedName>
        <fullName evidence="1">Uncharacterized protein</fullName>
    </submittedName>
</protein>
<sequence>MANEIRSELGDSINIIPTIFTLLNENNIEDEIKKLNEEGITVVGKQGLEKLLNDVRLGTDLQDVIRSTFSRISSGAVISSY</sequence>
<dbReference type="EMBL" id="BARV01000159">
    <property type="protein sequence ID" value="GAH94323.1"/>
    <property type="molecule type" value="Genomic_DNA"/>
</dbReference>
<reference evidence="1" key="1">
    <citation type="journal article" date="2014" name="Front. Microbiol.">
        <title>High frequency of phylogenetically diverse reductive dehalogenase-homologous genes in deep subseafloor sedimentary metagenomes.</title>
        <authorList>
            <person name="Kawai M."/>
            <person name="Futagami T."/>
            <person name="Toyoda A."/>
            <person name="Takaki Y."/>
            <person name="Nishi S."/>
            <person name="Hori S."/>
            <person name="Arai W."/>
            <person name="Tsubouchi T."/>
            <person name="Morono Y."/>
            <person name="Uchiyama I."/>
            <person name="Ito T."/>
            <person name="Fujiyama A."/>
            <person name="Inagaki F."/>
            <person name="Takami H."/>
        </authorList>
    </citation>
    <scope>NUCLEOTIDE SEQUENCE</scope>
    <source>
        <strain evidence="1">Expedition CK06-06</strain>
    </source>
</reference>
<proteinExistence type="predicted"/>
<accession>X1LJK2</accession>